<dbReference type="RefSeq" id="XP_018282141.1">
    <property type="nucleotide sequence ID" value="XM_018420164.1"/>
</dbReference>
<dbReference type="EMBL" id="KQ087180">
    <property type="protein sequence ID" value="KLT45650.1"/>
    <property type="molecule type" value="Genomic_DNA"/>
</dbReference>
<evidence type="ECO:0000313" key="2">
    <source>
        <dbReference type="EMBL" id="KLT45650.1"/>
    </source>
</evidence>
<dbReference type="STRING" id="879819.A0A0J0XX72"/>
<organism evidence="2 3">
    <name type="scientific">Cutaneotrichosporon oleaginosum</name>
    <dbReference type="NCBI Taxonomy" id="879819"/>
    <lineage>
        <taxon>Eukaryota</taxon>
        <taxon>Fungi</taxon>
        <taxon>Dikarya</taxon>
        <taxon>Basidiomycota</taxon>
        <taxon>Agaricomycotina</taxon>
        <taxon>Tremellomycetes</taxon>
        <taxon>Trichosporonales</taxon>
        <taxon>Trichosporonaceae</taxon>
        <taxon>Cutaneotrichosporon</taxon>
    </lineage>
</organism>
<evidence type="ECO:0008006" key="4">
    <source>
        <dbReference type="Google" id="ProtNLM"/>
    </source>
</evidence>
<dbReference type="AlphaFoldDB" id="A0A0J0XX72"/>
<feature type="region of interest" description="Disordered" evidence="1">
    <location>
        <begin position="27"/>
        <end position="49"/>
    </location>
</feature>
<accession>A0A0J0XX72</accession>
<dbReference type="PANTHER" id="PTHR40460:SF1">
    <property type="entry name" value="CSBD-LIKE DOMAIN-CONTAINING PROTEIN"/>
    <property type="match status" value="1"/>
</dbReference>
<proteinExistence type="predicted"/>
<evidence type="ECO:0000256" key="1">
    <source>
        <dbReference type="SAM" id="MobiDB-lite"/>
    </source>
</evidence>
<name>A0A0J0XX72_9TREE</name>
<protein>
    <recommendedName>
        <fullName evidence="4">CsbD-like domain-containing protein</fullName>
    </recommendedName>
</protein>
<dbReference type="Proteomes" id="UP000053611">
    <property type="component" value="Unassembled WGS sequence"/>
</dbReference>
<keyword evidence="3" id="KW-1185">Reference proteome</keyword>
<dbReference type="OrthoDB" id="9999611at2759"/>
<dbReference type="GeneID" id="28980767"/>
<feature type="region of interest" description="Disordered" evidence="1">
    <location>
        <begin position="84"/>
        <end position="105"/>
    </location>
</feature>
<dbReference type="PANTHER" id="PTHR40460">
    <property type="entry name" value="CHROMOSOME 1, WHOLE GENOME SHOTGUN SEQUENCE"/>
    <property type="match status" value="1"/>
</dbReference>
<evidence type="ECO:0000313" key="3">
    <source>
        <dbReference type="Proteomes" id="UP000053611"/>
    </source>
</evidence>
<reference evidence="2 3" key="1">
    <citation type="submission" date="2015-03" db="EMBL/GenBank/DDBJ databases">
        <title>Genomics and transcriptomics of the oil-accumulating basidiomycete yeast T. oleaginosus allow insights into substrate utilization and the diverse evolutionary trajectories of mating systems in fungi.</title>
        <authorList>
            <consortium name="DOE Joint Genome Institute"/>
            <person name="Kourist R."/>
            <person name="Kracht O."/>
            <person name="Bracharz F."/>
            <person name="Lipzen A."/>
            <person name="Nolan M."/>
            <person name="Ohm R."/>
            <person name="Grigoriev I."/>
            <person name="Sun S."/>
            <person name="Heitman J."/>
            <person name="Bruck T."/>
            <person name="Nowrousian M."/>
        </authorList>
    </citation>
    <scope>NUCLEOTIDE SEQUENCE [LARGE SCALE GENOMIC DNA]</scope>
    <source>
        <strain evidence="2 3">IBC0246</strain>
    </source>
</reference>
<gene>
    <name evidence="2" type="ORF">CC85DRAFT_240183</name>
</gene>
<sequence length="105" mass="10748">MAEPSKASGQYNSVMGSAKEAVGGAIETVTGSTQPSSWTTAGKEQHAKGETEIKAAEAKAYAEGLGDRVQGKIDSVVGAATGDRTKQAQGNIQHDKGQAQMNINA</sequence>
<feature type="compositionally biased region" description="Polar residues" evidence="1">
    <location>
        <begin position="29"/>
        <end position="42"/>
    </location>
</feature>